<feature type="transmembrane region" description="Helical" evidence="1">
    <location>
        <begin position="37"/>
        <end position="55"/>
    </location>
</feature>
<keyword evidence="1" id="KW-1133">Transmembrane helix</keyword>
<evidence type="ECO:0000313" key="2">
    <source>
        <dbReference type="EMBL" id="GIO67122.1"/>
    </source>
</evidence>
<comment type="caution">
    <text evidence="2">The sequence shown here is derived from an EMBL/GenBank/DDBJ whole genome shotgun (WGS) entry which is preliminary data.</text>
</comment>
<evidence type="ECO:0000313" key="3">
    <source>
        <dbReference type="Proteomes" id="UP000680638"/>
    </source>
</evidence>
<feature type="transmembrane region" description="Helical" evidence="1">
    <location>
        <begin position="103"/>
        <end position="122"/>
    </location>
</feature>
<dbReference type="EMBL" id="BORW01000007">
    <property type="protein sequence ID" value="GIO67122.1"/>
    <property type="molecule type" value="Genomic_DNA"/>
</dbReference>
<keyword evidence="3" id="KW-1185">Reference proteome</keyword>
<proteinExistence type="predicted"/>
<feature type="transmembrane region" description="Helical" evidence="1">
    <location>
        <begin position="76"/>
        <end position="97"/>
    </location>
</feature>
<evidence type="ECO:0000256" key="1">
    <source>
        <dbReference type="SAM" id="Phobius"/>
    </source>
</evidence>
<dbReference type="RefSeq" id="WP_212949233.1">
    <property type="nucleotide sequence ID" value="NZ_BORW01000007.1"/>
</dbReference>
<keyword evidence="1" id="KW-0472">Membrane</keyword>
<accession>A0ABQ4LV29</accession>
<feature type="transmembrane region" description="Helical" evidence="1">
    <location>
        <begin position="12"/>
        <end position="31"/>
    </location>
</feature>
<name>A0ABQ4LV29_9BACL</name>
<organism evidence="2 3">
    <name type="scientific">Paenibacillus cookii</name>
    <dbReference type="NCBI Taxonomy" id="157839"/>
    <lineage>
        <taxon>Bacteria</taxon>
        <taxon>Bacillati</taxon>
        <taxon>Bacillota</taxon>
        <taxon>Bacilli</taxon>
        <taxon>Bacillales</taxon>
        <taxon>Paenibacillaceae</taxon>
        <taxon>Paenibacillus</taxon>
    </lineage>
</organism>
<protein>
    <submittedName>
        <fullName evidence="2">Uncharacterized protein</fullName>
    </submittedName>
</protein>
<sequence>MTGIVRRGWIRSLIFLLPLITLLLFGLSGGWIRAHAWISGVAVACAEAALLIGWLRSGGRGQGHEAAPAPFRIALGFLDGAYLIAVLACVLLLGYVFDVSAAAYFTVHLILLAGYAVVAALLRFSGKFAGAQDQKQRDQRNIRNDLLKRLTSMRARVRGMPDTPGQSDLMEELARFEETIAYGDPGVIAARAGLTGVFEQHLSLLEDQIQLIQAVDGSKKEALTAETVLLVRKIRELILERNNLASPFKSNSV</sequence>
<reference evidence="2 3" key="1">
    <citation type="submission" date="2021-03" db="EMBL/GenBank/DDBJ databases">
        <title>Antimicrobial resistance genes in bacteria isolated from Japanese honey, and their potential for conferring macrolide and lincosamide resistance in the American foulbrood pathogen Paenibacillus larvae.</title>
        <authorList>
            <person name="Okamoto M."/>
            <person name="Kumagai M."/>
            <person name="Kanamori H."/>
            <person name="Takamatsu D."/>
        </authorList>
    </citation>
    <scope>NUCLEOTIDE SEQUENCE [LARGE SCALE GENOMIC DNA]</scope>
    <source>
        <strain evidence="2 3">J21TS3</strain>
    </source>
</reference>
<gene>
    <name evidence="2" type="ORF">J21TS3_19430</name>
</gene>
<dbReference type="Proteomes" id="UP000680638">
    <property type="component" value="Unassembled WGS sequence"/>
</dbReference>
<keyword evidence="1" id="KW-0812">Transmembrane</keyword>